<dbReference type="Proteomes" id="UP000029922">
    <property type="component" value="Unassembled WGS sequence"/>
</dbReference>
<gene>
    <name evidence="4" type="ORF">LS73_008855</name>
    <name evidence="3" type="ORF">NCTC12714_00557</name>
</gene>
<dbReference type="EMBL" id="JRPD02000029">
    <property type="protein sequence ID" value="TLD98497.1"/>
    <property type="molecule type" value="Genomic_DNA"/>
</dbReference>
<reference evidence="4 5" key="1">
    <citation type="journal article" date="2014" name="Genome Announc.">
        <title>Draft genome sequences of eight enterohepatic helicobacter species isolated from both laboratory and wild rodents.</title>
        <authorList>
            <person name="Sheh A."/>
            <person name="Shen Z."/>
            <person name="Fox J.G."/>
        </authorList>
    </citation>
    <scope>NUCLEOTIDE SEQUENCE [LARGE SCALE GENOMIC DNA]</scope>
    <source>
        <strain evidence="4 5">ST1</strain>
    </source>
</reference>
<keyword evidence="2" id="KW-1133">Transmembrane helix</keyword>
<evidence type="ECO:0000313" key="6">
    <source>
        <dbReference type="Proteomes" id="UP000255139"/>
    </source>
</evidence>
<protein>
    <submittedName>
        <fullName evidence="3">Uncharacterized protein</fullName>
    </submittedName>
</protein>
<sequence length="148" mass="16540">MTKLSISALGLCVLAIISLFTLYTNSLKKLEYEKQKNANLEASLKTQNEALTKLQLDTQAFNQKQEILESEVRKKYEDIIQSSNNTSSIANDVANSVKNGMSCKADNSTVRKSRIVENEIIALKQENAMLKREIGIAKELLKTSLTNE</sequence>
<proteinExistence type="predicted"/>
<dbReference type="AlphaFoldDB" id="A0A099U089"/>
<dbReference type="RefSeq" id="WP_034556769.1">
    <property type="nucleotide sequence ID" value="NZ_FZML01000014.1"/>
</dbReference>
<organism evidence="3 6">
    <name type="scientific">Helicobacter muridarum</name>
    <dbReference type="NCBI Taxonomy" id="216"/>
    <lineage>
        <taxon>Bacteria</taxon>
        <taxon>Pseudomonadati</taxon>
        <taxon>Campylobacterota</taxon>
        <taxon>Epsilonproteobacteria</taxon>
        <taxon>Campylobacterales</taxon>
        <taxon>Helicobacteraceae</taxon>
        <taxon>Helicobacter</taxon>
    </lineage>
</organism>
<feature type="coiled-coil region" evidence="1">
    <location>
        <begin position="30"/>
        <end position="57"/>
    </location>
</feature>
<keyword evidence="2" id="KW-0812">Transmembrane</keyword>
<dbReference type="EMBL" id="UGJE01000002">
    <property type="protein sequence ID" value="STQ85769.1"/>
    <property type="molecule type" value="Genomic_DNA"/>
</dbReference>
<name>A0A099U089_9HELI</name>
<evidence type="ECO:0000313" key="5">
    <source>
        <dbReference type="Proteomes" id="UP000029922"/>
    </source>
</evidence>
<reference evidence="3 6" key="2">
    <citation type="submission" date="2018-06" db="EMBL/GenBank/DDBJ databases">
        <authorList>
            <consortium name="Pathogen Informatics"/>
            <person name="Doyle S."/>
        </authorList>
    </citation>
    <scope>NUCLEOTIDE SEQUENCE [LARGE SCALE GENOMIC DNA]</scope>
    <source>
        <strain evidence="3 6">NCTC12714</strain>
    </source>
</reference>
<evidence type="ECO:0000313" key="4">
    <source>
        <dbReference type="EMBL" id="TLD98497.1"/>
    </source>
</evidence>
<evidence type="ECO:0000313" key="3">
    <source>
        <dbReference type="EMBL" id="STQ85769.1"/>
    </source>
</evidence>
<feature type="transmembrane region" description="Helical" evidence="2">
    <location>
        <begin position="6"/>
        <end position="24"/>
    </location>
</feature>
<accession>A0A099U089</accession>
<dbReference type="Proteomes" id="UP000255139">
    <property type="component" value="Unassembled WGS sequence"/>
</dbReference>
<evidence type="ECO:0000256" key="1">
    <source>
        <dbReference type="SAM" id="Coils"/>
    </source>
</evidence>
<keyword evidence="2" id="KW-0472">Membrane</keyword>
<keyword evidence="6" id="KW-1185">Reference proteome</keyword>
<evidence type="ECO:0000256" key="2">
    <source>
        <dbReference type="SAM" id="Phobius"/>
    </source>
</evidence>
<keyword evidence="1" id="KW-0175">Coiled coil</keyword>